<accession>A0A2G2VH78</accession>
<comment type="caution">
    <text evidence="1">The sequence shown here is derived from an EMBL/GenBank/DDBJ whole genome shotgun (WGS) entry which is preliminary data.</text>
</comment>
<protein>
    <submittedName>
        <fullName evidence="1">Uncharacterized protein</fullName>
    </submittedName>
</protein>
<dbReference type="Proteomes" id="UP000224567">
    <property type="component" value="Unassembled WGS sequence"/>
</dbReference>
<keyword evidence="2" id="KW-1185">Reference proteome</keyword>
<sequence>MSNYDGLVECRDDLDVRNMIVSYRMHKRKSIIICTLSKDCDITISASFEESISRNDASAEVVVMEEHESPNSTGPKVMKRKTRGLTRCIEIIKFQEGQKLSVEFDEDDQAIDKNATEFT</sequence>
<dbReference type="EMBL" id="MLFT02000012">
    <property type="protein sequence ID" value="PHT32298.1"/>
    <property type="molecule type" value="Genomic_DNA"/>
</dbReference>
<evidence type="ECO:0000313" key="2">
    <source>
        <dbReference type="Proteomes" id="UP000224567"/>
    </source>
</evidence>
<proteinExistence type="predicted"/>
<evidence type="ECO:0000313" key="1">
    <source>
        <dbReference type="EMBL" id="PHT32298.1"/>
    </source>
</evidence>
<name>A0A2G2VH78_CAPBA</name>
<dbReference type="OrthoDB" id="1305134at2759"/>
<gene>
    <name evidence="1" type="ORF">CQW23_28635</name>
</gene>
<reference evidence="2" key="2">
    <citation type="journal article" date="2017" name="J. Anim. Genet.">
        <title>Multiple reference genome sequences of hot pepper reveal the massive evolution of plant disease resistance genes by retroduplication.</title>
        <authorList>
            <person name="Kim S."/>
            <person name="Park J."/>
            <person name="Yeom S.-I."/>
            <person name="Kim Y.-M."/>
            <person name="Seo E."/>
            <person name="Kim K.-T."/>
            <person name="Kim M.-S."/>
            <person name="Lee J.M."/>
            <person name="Cheong K."/>
            <person name="Shin H.-S."/>
            <person name="Kim S.-B."/>
            <person name="Han K."/>
            <person name="Lee J."/>
            <person name="Park M."/>
            <person name="Lee H.-A."/>
            <person name="Lee H.-Y."/>
            <person name="Lee Y."/>
            <person name="Oh S."/>
            <person name="Lee J.H."/>
            <person name="Choi E."/>
            <person name="Choi E."/>
            <person name="Lee S.E."/>
            <person name="Jeon J."/>
            <person name="Kim H."/>
            <person name="Choi G."/>
            <person name="Song H."/>
            <person name="Lee J."/>
            <person name="Lee S.-C."/>
            <person name="Kwon J.-K."/>
            <person name="Lee H.-Y."/>
            <person name="Koo N."/>
            <person name="Hong Y."/>
            <person name="Kim R.W."/>
            <person name="Kang W.-H."/>
            <person name="Huh J.H."/>
            <person name="Kang B.-C."/>
            <person name="Yang T.-J."/>
            <person name="Lee Y.-H."/>
            <person name="Bennetzen J.L."/>
            <person name="Choi D."/>
        </authorList>
    </citation>
    <scope>NUCLEOTIDE SEQUENCE [LARGE SCALE GENOMIC DNA]</scope>
    <source>
        <strain evidence="2">cv. PBC81</strain>
    </source>
</reference>
<organism evidence="1 2">
    <name type="scientific">Capsicum baccatum</name>
    <name type="common">Peruvian pepper</name>
    <dbReference type="NCBI Taxonomy" id="33114"/>
    <lineage>
        <taxon>Eukaryota</taxon>
        <taxon>Viridiplantae</taxon>
        <taxon>Streptophyta</taxon>
        <taxon>Embryophyta</taxon>
        <taxon>Tracheophyta</taxon>
        <taxon>Spermatophyta</taxon>
        <taxon>Magnoliopsida</taxon>
        <taxon>eudicotyledons</taxon>
        <taxon>Gunneridae</taxon>
        <taxon>Pentapetalae</taxon>
        <taxon>asterids</taxon>
        <taxon>lamiids</taxon>
        <taxon>Solanales</taxon>
        <taxon>Solanaceae</taxon>
        <taxon>Solanoideae</taxon>
        <taxon>Capsiceae</taxon>
        <taxon>Capsicum</taxon>
    </lineage>
</organism>
<reference evidence="1 2" key="1">
    <citation type="journal article" date="2017" name="Genome Biol.">
        <title>New reference genome sequences of hot pepper reveal the massive evolution of plant disease-resistance genes by retroduplication.</title>
        <authorList>
            <person name="Kim S."/>
            <person name="Park J."/>
            <person name="Yeom S.I."/>
            <person name="Kim Y.M."/>
            <person name="Seo E."/>
            <person name="Kim K.T."/>
            <person name="Kim M.S."/>
            <person name="Lee J.M."/>
            <person name="Cheong K."/>
            <person name="Shin H.S."/>
            <person name="Kim S.B."/>
            <person name="Han K."/>
            <person name="Lee J."/>
            <person name="Park M."/>
            <person name="Lee H.A."/>
            <person name="Lee H.Y."/>
            <person name="Lee Y."/>
            <person name="Oh S."/>
            <person name="Lee J.H."/>
            <person name="Choi E."/>
            <person name="Choi E."/>
            <person name="Lee S.E."/>
            <person name="Jeon J."/>
            <person name="Kim H."/>
            <person name="Choi G."/>
            <person name="Song H."/>
            <person name="Lee J."/>
            <person name="Lee S.C."/>
            <person name="Kwon J.K."/>
            <person name="Lee H.Y."/>
            <person name="Koo N."/>
            <person name="Hong Y."/>
            <person name="Kim R.W."/>
            <person name="Kang W.H."/>
            <person name="Huh J.H."/>
            <person name="Kang B.C."/>
            <person name="Yang T.J."/>
            <person name="Lee Y.H."/>
            <person name="Bennetzen J.L."/>
            <person name="Choi D."/>
        </authorList>
    </citation>
    <scope>NUCLEOTIDE SEQUENCE [LARGE SCALE GENOMIC DNA]</scope>
    <source>
        <strain evidence="2">cv. PBC81</strain>
    </source>
</reference>
<dbReference type="AlphaFoldDB" id="A0A2G2VH78"/>